<evidence type="ECO:0000313" key="3">
    <source>
        <dbReference type="Proteomes" id="UP001595956"/>
    </source>
</evidence>
<gene>
    <name evidence="2" type="ORF">ACFPKY_00775</name>
</gene>
<keyword evidence="3" id="KW-1185">Reference proteome</keyword>
<evidence type="ECO:0000313" key="2">
    <source>
        <dbReference type="EMBL" id="MFC5491609.1"/>
    </source>
</evidence>
<keyword evidence="1" id="KW-0812">Transmembrane</keyword>
<dbReference type="RefSeq" id="WP_345180866.1">
    <property type="nucleotide sequence ID" value="NZ_BAABFQ010000008.1"/>
</dbReference>
<feature type="transmembrane region" description="Helical" evidence="1">
    <location>
        <begin position="51"/>
        <end position="69"/>
    </location>
</feature>
<organism evidence="2 3">
    <name type="scientific">Nocardioides caricicola</name>
    <dbReference type="NCBI Taxonomy" id="634770"/>
    <lineage>
        <taxon>Bacteria</taxon>
        <taxon>Bacillati</taxon>
        <taxon>Actinomycetota</taxon>
        <taxon>Actinomycetes</taxon>
        <taxon>Propionibacteriales</taxon>
        <taxon>Nocardioidaceae</taxon>
        <taxon>Nocardioides</taxon>
    </lineage>
</organism>
<dbReference type="EMBL" id="JBHSMD010000001">
    <property type="protein sequence ID" value="MFC5491609.1"/>
    <property type="molecule type" value="Genomic_DNA"/>
</dbReference>
<evidence type="ECO:0000256" key="1">
    <source>
        <dbReference type="SAM" id="Phobius"/>
    </source>
</evidence>
<proteinExistence type="predicted"/>
<dbReference type="Proteomes" id="UP001595956">
    <property type="component" value="Unassembled WGS sequence"/>
</dbReference>
<protein>
    <submittedName>
        <fullName evidence="2">Uncharacterized protein</fullName>
    </submittedName>
</protein>
<name>A0ABW0MTG1_9ACTN</name>
<feature type="transmembrane region" description="Helical" evidence="1">
    <location>
        <begin position="27"/>
        <end position="44"/>
    </location>
</feature>
<accession>A0ABW0MTG1</accession>
<reference evidence="3" key="1">
    <citation type="journal article" date="2019" name="Int. J. Syst. Evol. Microbiol.">
        <title>The Global Catalogue of Microorganisms (GCM) 10K type strain sequencing project: providing services to taxonomists for standard genome sequencing and annotation.</title>
        <authorList>
            <consortium name="The Broad Institute Genomics Platform"/>
            <consortium name="The Broad Institute Genome Sequencing Center for Infectious Disease"/>
            <person name="Wu L."/>
            <person name="Ma J."/>
        </authorList>
    </citation>
    <scope>NUCLEOTIDE SEQUENCE [LARGE SCALE GENOMIC DNA]</scope>
    <source>
        <strain evidence="3">KACC 13778</strain>
    </source>
</reference>
<keyword evidence="1" id="KW-0472">Membrane</keyword>
<keyword evidence="1" id="KW-1133">Transmembrane helix</keyword>
<comment type="caution">
    <text evidence="2">The sequence shown here is derived from an EMBL/GenBank/DDBJ whole genome shotgun (WGS) entry which is preliminary data.</text>
</comment>
<sequence length="71" mass="6959">MVPAGGVLGVLAGLLLGAIWAYGAWDVALAVTAVFLGLVAAVAGASDWRRFALALLGGAVLVGAVIAVLRS</sequence>